<feature type="region of interest" description="Disordered" evidence="4">
    <location>
        <begin position="1"/>
        <end position="20"/>
    </location>
</feature>
<keyword evidence="8" id="KW-1185">Reference proteome</keyword>
<proteinExistence type="predicted"/>
<dbReference type="GO" id="GO:0008270">
    <property type="term" value="F:zinc ion binding"/>
    <property type="evidence" value="ECO:0007669"/>
    <property type="project" value="UniProtKB-KW"/>
</dbReference>
<evidence type="ECO:0000259" key="6">
    <source>
        <dbReference type="Pfam" id="PF10551"/>
    </source>
</evidence>
<evidence type="ECO:0000256" key="1">
    <source>
        <dbReference type="ARBA" id="ARBA00022723"/>
    </source>
</evidence>
<feature type="domain" description="MULE transposase" evidence="6">
    <location>
        <begin position="240"/>
        <end position="333"/>
    </location>
</feature>
<dbReference type="AlphaFoldDB" id="A0AA88YVB6"/>
<feature type="domain" description="FLYWCH-type" evidence="5">
    <location>
        <begin position="60"/>
        <end position="117"/>
    </location>
</feature>
<evidence type="ECO:0000256" key="3">
    <source>
        <dbReference type="ARBA" id="ARBA00022833"/>
    </source>
</evidence>
<dbReference type="InterPro" id="IPR007588">
    <property type="entry name" value="Znf_FLYWCH"/>
</dbReference>
<dbReference type="EMBL" id="VSWD01000001">
    <property type="protein sequence ID" value="KAK3108659.1"/>
    <property type="molecule type" value="Genomic_DNA"/>
</dbReference>
<comment type="caution">
    <text evidence="7">The sequence shown here is derived from an EMBL/GenBank/DDBJ whole genome shotgun (WGS) entry which is preliminary data.</text>
</comment>
<reference evidence="7" key="1">
    <citation type="submission" date="2019-08" db="EMBL/GenBank/DDBJ databases">
        <title>The improved chromosome-level genome for the pearl oyster Pinctada fucata martensii using PacBio sequencing and Hi-C.</title>
        <authorList>
            <person name="Zheng Z."/>
        </authorList>
    </citation>
    <scope>NUCLEOTIDE SEQUENCE</scope>
    <source>
        <strain evidence="7">ZZ-2019</strain>
        <tissue evidence="7">Adductor muscle</tissue>
    </source>
</reference>
<feature type="compositionally biased region" description="Basic and acidic residues" evidence="4">
    <location>
        <begin position="1"/>
        <end position="13"/>
    </location>
</feature>
<evidence type="ECO:0000259" key="5">
    <source>
        <dbReference type="Pfam" id="PF04500"/>
    </source>
</evidence>
<keyword evidence="2" id="KW-0863">Zinc-finger</keyword>
<dbReference type="Proteomes" id="UP001186944">
    <property type="component" value="Unassembled WGS sequence"/>
</dbReference>
<dbReference type="PANTHER" id="PTHR20956">
    <property type="entry name" value="HEH2P"/>
    <property type="match status" value="1"/>
</dbReference>
<name>A0AA88YVB6_PINIB</name>
<dbReference type="PANTHER" id="PTHR20956:SF12">
    <property type="entry name" value="FLYWCH-TYPE DOMAIN-CONTAINING PROTEIN"/>
    <property type="match status" value="1"/>
</dbReference>
<evidence type="ECO:0000256" key="4">
    <source>
        <dbReference type="SAM" id="MobiDB-lite"/>
    </source>
</evidence>
<dbReference type="Gene3D" id="2.20.25.240">
    <property type="match status" value="1"/>
</dbReference>
<protein>
    <recommendedName>
        <fullName evidence="9">MULE transposase domain-containing protein</fullName>
    </recommendedName>
</protein>
<evidence type="ECO:0008006" key="9">
    <source>
        <dbReference type="Google" id="ProtNLM"/>
    </source>
</evidence>
<gene>
    <name evidence="7" type="ORF">FSP39_012750</name>
</gene>
<organism evidence="7 8">
    <name type="scientific">Pinctada imbricata</name>
    <name type="common">Atlantic pearl-oyster</name>
    <name type="synonym">Pinctada martensii</name>
    <dbReference type="NCBI Taxonomy" id="66713"/>
    <lineage>
        <taxon>Eukaryota</taxon>
        <taxon>Metazoa</taxon>
        <taxon>Spiralia</taxon>
        <taxon>Lophotrochozoa</taxon>
        <taxon>Mollusca</taxon>
        <taxon>Bivalvia</taxon>
        <taxon>Autobranchia</taxon>
        <taxon>Pteriomorphia</taxon>
        <taxon>Pterioida</taxon>
        <taxon>Pterioidea</taxon>
        <taxon>Pteriidae</taxon>
        <taxon>Pinctada</taxon>
    </lineage>
</organism>
<keyword evidence="3" id="KW-0862">Zinc</keyword>
<accession>A0AA88YVB6</accession>
<dbReference type="Pfam" id="PF10551">
    <property type="entry name" value="MULE"/>
    <property type="match status" value="1"/>
</dbReference>
<evidence type="ECO:0000256" key="2">
    <source>
        <dbReference type="ARBA" id="ARBA00022771"/>
    </source>
</evidence>
<keyword evidence="1" id="KW-0479">Metal-binding</keyword>
<dbReference type="Pfam" id="PF04500">
    <property type="entry name" value="FLYWCH"/>
    <property type="match status" value="1"/>
</dbReference>
<evidence type="ECO:0000313" key="8">
    <source>
        <dbReference type="Proteomes" id="UP001186944"/>
    </source>
</evidence>
<dbReference type="InterPro" id="IPR018289">
    <property type="entry name" value="MULE_transposase_dom"/>
</dbReference>
<sequence>MDHSPTHTMDHSPTDNSFNVSVVINPTNPINESDIQQDGRNDTILDDEPVTHEIVEKGSKQRAKKLISSDGYAYIVKKTTQYATYWRCSVRSSTLWCRAFVTQRGTTFTPGLNAHDHPADPGLRTKTMVYATVLDTASTDPYRSAGNIVDQEMRDKMTTHDFNLPNPLNLIRAVNRLRQKITGRNTLRRLTVPLSEVFKVLHLKPSVDIMPQGRSPRDTARNIIYASKTQLDLLETARQWYLDGTFKIIHKPFTQLFTVHAFIQKESCMKQVPLLFVMMSRRQKKDYDKVFQHIRSLLPNARVQSFTLDFEAVTCRSIQEVFPEADIRGCSFHWGQAVMRKVANLGLKTTYNQRKTTYHSIRQLLSLPYLPADHIVPAFNSLKMSATTQPLKDLMTYLENTWLSSSVCWHRRFASRTWATNLQFYRLVQELKKEAETVSIAAQLVDEQQLTRYQRDTYRRKQGQLFDLWDRYENRAIKTSAFLTAVGKIFN</sequence>
<evidence type="ECO:0000313" key="7">
    <source>
        <dbReference type="EMBL" id="KAK3108659.1"/>
    </source>
</evidence>